<evidence type="ECO:0000256" key="18">
    <source>
        <dbReference type="ARBA" id="ARBA00023034"/>
    </source>
</evidence>
<dbReference type="InterPro" id="IPR036388">
    <property type="entry name" value="WH-like_DNA-bd_sf"/>
</dbReference>
<evidence type="ECO:0000256" key="25">
    <source>
        <dbReference type="ARBA" id="ARBA00033388"/>
    </source>
</evidence>
<dbReference type="InterPro" id="IPR002889">
    <property type="entry name" value="WSC_carb-bd"/>
</dbReference>
<comment type="catalytic activity">
    <reaction evidence="27">
        <text>UDP-alpha-D-xylose + L-seryl-[protein] = 3-O-(beta-D-xylosyl)-L-seryl-[protein] + UDP + H(+)</text>
        <dbReference type="Rhea" id="RHEA:50192"/>
        <dbReference type="Rhea" id="RHEA-COMP:9863"/>
        <dbReference type="Rhea" id="RHEA-COMP:12567"/>
        <dbReference type="ChEBI" id="CHEBI:15378"/>
        <dbReference type="ChEBI" id="CHEBI:29999"/>
        <dbReference type="ChEBI" id="CHEBI:57632"/>
        <dbReference type="ChEBI" id="CHEBI:58223"/>
        <dbReference type="ChEBI" id="CHEBI:132085"/>
        <dbReference type="EC" id="2.4.2.26"/>
    </reaction>
</comment>
<dbReference type="Proteomes" id="UP000035681">
    <property type="component" value="Unplaced"/>
</dbReference>
<keyword evidence="21" id="KW-1015">Disulfide bond</keyword>
<dbReference type="SUPFAM" id="SSF51713">
    <property type="entry name" value="tRNA-guanine transglycosylase"/>
    <property type="match status" value="1"/>
</dbReference>
<keyword evidence="11" id="KW-0808">Transferase</keyword>
<evidence type="ECO:0000256" key="12">
    <source>
        <dbReference type="ARBA" id="ARBA00022692"/>
    </source>
</evidence>
<evidence type="ECO:0000313" key="32">
    <source>
        <dbReference type="WBParaSite" id="TCONS_00005013.p1"/>
    </source>
</evidence>
<dbReference type="PANTHER" id="PTHR46025:SF3">
    <property type="entry name" value="XYLOSYLTRANSFERASE OXT"/>
    <property type="match status" value="1"/>
</dbReference>
<dbReference type="GO" id="GO:0090575">
    <property type="term" value="C:RNA polymerase II transcription regulator complex"/>
    <property type="evidence" value="ECO:0007669"/>
    <property type="project" value="UniProtKB-ARBA"/>
</dbReference>
<dbReference type="Pfam" id="PF10231">
    <property type="entry name" value="COA8"/>
    <property type="match status" value="1"/>
</dbReference>
<organism evidence="31 32">
    <name type="scientific">Strongyloides stercoralis</name>
    <name type="common">Threadworm</name>
    <dbReference type="NCBI Taxonomy" id="6248"/>
    <lineage>
        <taxon>Eukaryota</taxon>
        <taxon>Metazoa</taxon>
        <taxon>Ecdysozoa</taxon>
        <taxon>Nematoda</taxon>
        <taxon>Chromadorea</taxon>
        <taxon>Rhabditida</taxon>
        <taxon>Tylenchina</taxon>
        <taxon>Panagrolaimomorpha</taxon>
        <taxon>Strongyloidoidea</taxon>
        <taxon>Strongyloididae</taxon>
        <taxon>Strongyloides</taxon>
    </lineage>
</organism>
<dbReference type="SMART" id="SM00321">
    <property type="entry name" value="WSC"/>
    <property type="match status" value="1"/>
</dbReference>
<evidence type="ECO:0000256" key="10">
    <source>
        <dbReference type="ARBA" id="ARBA00022676"/>
    </source>
</evidence>
<dbReference type="PROSITE" id="PS51212">
    <property type="entry name" value="WSC"/>
    <property type="match status" value="1"/>
</dbReference>
<comment type="subcellular location">
    <subcellularLocation>
        <location evidence="3">Endoplasmic reticulum membrane</location>
        <topology evidence="3">Single-pass type II membrane protein</topology>
    </subcellularLocation>
    <subcellularLocation>
        <location evidence="2">Golgi apparatus membrane</location>
        <topology evidence="2">Single-pass type II membrane protein</topology>
    </subcellularLocation>
    <subcellularLocation>
        <location evidence="1">Nucleus</location>
    </subcellularLocation>
</comment>
<keyword evidence="15" id="KW-0735">Signal-anchor</keyword>
<keyword evidence="19" id="KW-0238">DNA-binding</keyword>
<evidence type="ECO:0000259" key="30">
    <source>
        <dbReference type="PROSITE" id="PS51212"/>
    </source>
</evidence>
<dbReference type="SUPFAM" id="SSF50916">
    <property type="entry name" value="Rap30/74 interaction domains"/>
    <property type="match status" value="1"/>
</dbReference>
<evidence type="ECO:0000256" key="24">
    <source>
        <dbReference type="ARBA" id="ARBA00023242"/>
    </source>
</evidence>
<dbReference type="GO" id="GO:0006400">
    <property type="term" value="P:tRNA modification"/>
    <property type="evidence" value="ECO:0007669"/>
    <property type="project" value="InterPro"/>
</dbReference>
<dbReference type="InterPro" id="IPR040450">
    <property type="entry name" value="TFIIF_beta_HTH"/>
</dbReference>
<evidence type="ECO:0000256" key="15">
    <source>
        <dbReference type="ARBA" id="ARBA00022968"/>
    </source>
</evidence>
<keyword evidence="16 29" id="KW-1133">Transmembrane helix</keyword>
<dbReference type="InterPro" id="IPR036511">
    <property type="entry name" value="TGT-like_sf"/>
</dbReference>
<keyword evidence="24" id="KW-0539">Nucleus</keyword>
<reference evidence="32" key="1">
    <citation type="submission" date="2024-02" db="UniProtKB">
        <authorList>
            <consortium name="WormBaseParasite"/>
        </authorList>
    </citation>
    <scope>IDENTIFICATION</scope>
</reference>
<keyword evidence="20 29" id="KW-0472">Membrane</keyword>
<dbReference type="GO" id="GO:0000139">
    <property type="term" value="C:Golgi membrane"/>
    <property type="evidence" value="ECO:0007669"/>
    <property type="project" value="UniProtKB-SubCell"/>
</dbReference>
<evidence type="ECO:0000256" key="20">
    <source>
        <dbReference type="ARBA" id="ARBA00023136"/>
    </source>
</evidence>
<accession>A0AAF5D2F2</accession>
<evidence type="ECO:0000256" key="29">
    <source>
        <dbReference type="SAM" id="Phobius"/>
    </source>
</evidence>
<dbReference type="InterPro" id="IPR043538">
    <property type="entry name" value="XYLT"/>
</dbReference>
<dbReference type="Pfam" id="PF17683">
    <property type="entry name" value="TFIIF_beta_N"/>
    <property type="match status" value="1"/>
</dbReference>
<evidence type="ECO:0000256" key="21">
    <source>
        <dbReference type="ARBA" id="ARBA00023157"/>
    </source>
</evidence>
<comment type="similarity">
    <text evidence="6">Belongs to the TFIIF beta subunit family.</text>
</comment>
<evidence type="ECO:0000256" key="4">
    <source>
        <dbReference type="ARBA" id="ARBA00004840"/>
    </source>
</evidence>
<dbReference type="InterPro" id="IPR018796">
    <property type="entry name" value="COA8"/>
</dbReference>
<evidence type="ECO:0000256" key="3">
    <source>
        <dbReference type="ARBA" id="ARBA00004648"/>
    </source>
</evidence>
<feature type="transmembrane region" description="Helical" evidence="29">
    <location>
        <begin position="764"/>
        <end position="786"/>
    </location>
</feature>
<dbReference type="InterPro" id="IPR011039">
    <property type="entry name" value="TFIIF_interaction"/>
</dbReference>
<keyword evidence="22" id="KW-0804">Transcription</keyword>
<comment type="pathway">
    <text evidence="5">Glycan metabolism; heparan sulfate biosynthesis.</text>
</comment>
<evidence type="ECO:0000256" key="8">
    <source>
        <dbReference type="ARBA" id="ARBA00011972"/>
    </source>
</evidence>
<evidence type="ECO:0000256" key="13">
    <source>
        <dbReference type="ARBA" id="ARBA00022723"/>
    </source>
</evidence>
<keyword evidence="14" id="KW-0256">Endoplasmic reticulum</keyword>
<proteinExistence type="inferred from homology"/>
<dbReference type="InterPro" id="IPR040504">
    <property type="entry name" value="TFIIF_beta_N"/>
</dbReference>
<sequence length="1546" mass="181560">SNVDVNDAQRNVWLVKVPRYLSDIWRQNHGQFVGELDVWTDSQGRTQCRLTNQAKFKQDDGNSETNLKKNDTTSHDPDVIPIKKPRYTSLFQPSAIPVEHKFEIRSVKDQTMFLLNEDKSHLAENKNLFSGKLSIQGKIAKRAEIQPPPNKVYMNMKIHQIKETAIPKRTAILLNDDYKEKLKPLAKHEFMANRDKVKKEKGKAYRMEKDTLQTEIFKCFELHQYYFLKDLAKKLDQPQSYVQEVLNEIAEHISQPPHKGMWQLKAEYRSYVKKCTSIGRLGEFIEWGEEKYITHKTPSYMIYTRGGSIPHLQWKNFKNHLKLKQESIIQINISSFTDCLDVLENYGKDVSTFANIPKNFPVHLTGLDQLGKIEIGYNNNSGMAVWTKSGKKLINSDYYKKFIDIVKPNSFTTLMDYDTANDSLKKRLKKSIVRTNNYMKDFDNKGELNLPRIISINGGNCLECRAELASILAFHPKASGFNLDMTLFSDYEENKFYMGFDEKHIKKLFKMTFEILPTKKFKIAEGVFNPTQILFLISIGFDFFDSSYASKLASEGKCFRLNDDYPNSGGGFKIIDFKQKELFEKDFSEITNNCECYTCKNYTKSYITHLINTKELLAPLLLTIHNIFEYDRIMEIPNNPRVRLDKRFDWVGPPDPLSKIRPIKLRIDDNETDIERKYRMDREELNAWNSKFWENHNATFEKQRNDFINKRKKELGKLDNVTANDMSTFYKKFLNDEYASLSQYNKMWYIRNFQLLWPAFKYMFFKYGLISITFCFIFNLIFIYIIESPHLVKKNLKNGWCSKLNNSLAKSTFERLKTEKCKEKVFDFVCQQKMPLIINNSCPFFDEKLKGSYIGCYKDSHNNRILSSYNIIFPKINSPKKCINTCIQGGYIYAGVEYTKECFCGEKIDFNNSLVVKIDDSNCQKYKCPPPNDNFYCGGYEAIAIYSTGIKEYKRPYPEYIEVTSKNKNNEVKILFLLQLNGRNDRQVKRMLKSIYHPKHFYIIHVDKRQKYMYEKMKNLEKILPNFVVSNKRWSTIWGGASLLTMYLKLVESQLDKEWDFVINMSESDFLVIPLDELEIQLSLNKGINFISSHGSNSGKFIKKQGFYFKFMECEERMWRIEERDTFPENMYIDGGSDWIIIHRSLIIYALSNESLPIDLRNIFKTILLPLESFFHTLGYNSKFCDKIKARNLRLTYWKRKQGCRCAKLKKTVDWCGCSPLVFRNSDTNYIQLSVVKQKATYFARKFDDFVDIRAIHFAEKQALKNRQNINDIILQNHPSYNSSWVNLYNINCDGNNELINNWSKILLEYQNDCQFINITDINTFKDNSFSETKFVLTINGKCSNRISKIEFLVDYVQHKSLIKNFTIDNFILLDVKFGLNLDLKEEIFRDPTNLLSKTKTAYILFSWKDLIKNPSVNERKTSPPLYLEWYDGNESLVLIQNVSSYDSIFYNQYSLLELDTLPNVKPGSWKLLIKDSINGKLAGTIYFPVFDFSENTNNYFLIEKFYKIIDNCFDDECKNFSWSTIFPNPKSDIIVGYDKKLNWIV</sequence>
<keyword evidence="12 29" id="KW-0812">Transmembrane</keyword>
<evidence type="ECO:0000256" key="27">
    <source>
        <dbReference type="ARBA" id="ARBA00047847"/>
    </source>
</evidence>
<evidence type="ECO:0000256" key="17">
    <source>
        <dbReference type="ARBA" id="ARBA00023015"/>
    </source>
</evidence>
<dbReference type="GO" id="GO:0003677">
    <property type="term" value="F:DNA binding"/>
    <property type="evidence" value="ECO:0007669"/>
    <property type="project" value="UniProtKB-KW"/>
</dbReference>
<dbReference type="SUPFAM" id="SSF46785">
    <property type="entry name" value="Winged helix' DNA-binding domain"/>
    <property type="match status" value="1"/>
</dbReference>
<evidence type="ECO:0000256" key="5">
    <source>
        <dbReference type="ARBA" id="ARBA00005093"/>
    </source>
</evidence>
<evidence type="ECO:0000256" key="14">
    <source>
        <dbReference type="ARBA" id="ARBA00022824"/>
    </source>
</evidence>
<dbReference type="GO" id="GO:0046872">
    <property type="term" value="F:metal ion binding"/>
    <property type="evidence" value="ECO:0007669"/>
    <property type="project" value="UniProtKB-KW"/>
</dbReference>
<dbReference type="Pfam" id="PF01702">
    <property type="entry name" value="TGT"/>
    <property type="match status" value="1"/>
</dbReference>
<evidence type="ECO:0000256" key="19">
    <source>
        <dbReference type="ARBA" id="ARBA00023125"/>
    </source>
</evidence>
<feature type="region of interest" description="Disordered" evidence="28">
    <location>
        <begin position="56"/>
        <end position="77"/>
    </location>
</feature>
<dbReference type="CDD" id="cd07980">
    <property type="entry name" value="TFIIF_beta"/>
    <property type="match status" value="1"/>
</dbReference>
<comment type="similarity">
    <text evidence="7">Belongs to the glycosyltransferase 14 family. XylT subfamily.</text>
</comment>
<evidence type="ECO:0000256" key="7">
    <source>
        <dbReference type="ARBA" id="ARBA00010195"/>
    </source>
</evidence>
<evidence type="ECO:0000256" key="6">
    <source>
        <dbReference type="ARBA" id="ARBA00009543"/>
    </source>
</evidence>
<dbReference type="GO" id="GO:0015012">
    <property type="term" value="P:heparan sulfate proteoglycan biosynthetic process"/>
    <property type="evidence" value="ECO:0007669"/>
    <property type="project" value="TreeGrafter"/>
</dbReference>
<dbReference type="GO" id="GO:0006368">
    <property type="term" value="P:transcription elongation by RNA polymerase II"/>
    <property type="evidence" value="ECO:0007669"/>
    <property type="project" value="UniProtKB-ARBA"/>
</dbReference>
<dbReference type="Gene3D" id="3.20.20.105">
    <property type="entry name" value="Queuine tRNA-ribosyltransferase-like"/>
    <property type="match status" value="1"/>
</dbReference>
<dbReference type="GO" id="GO:0006367">
    <property type="term" value="P:transcription initiation at RNA polymerase II promoter"/>
    <property type="evidence" value="ECO:0007669"/>
    <property type="project" value="InterPro"/>
</dbReference>
<dbReference type="InterPro" id="IPR036390">
    <property type="entry name" value="WH_DNA-bd_sf"/>
</dbReference>
<dbReference type="FunFam" id="1.10.10.10:FF:000035">
    <property type="entry name" value="General transcription factor IIF subunit 2"/>
    <property type="match status" value="1"/>
</dbReference>
<keyword evidence="23" id="KW-0325">Glycoprotein</keyword>
<keyword evidence="18" id="KW-0333">Golgi apparatus</keyword>
<evidence type="ECO:0000256" key="26">
    <source>
        <dbReference type="ARBA" id="ARBA00042865"/>
    </source>
</evidence>
<dbReference type="AlphaFoldDB" id="A0AAF5D2F2"/>
<evidence type="ECO:0000313" key="31">
    <source>
        <dbReference type="Proteomes" id="UP000035681"/>
    </source>
</evidence>
<evidence type="ECO:0000256" key="23">
    <source>
        <dbReference type="ARBA" id="ARBA00023180"/>
    </source>
</evidence>
<keyword evidence="17" id="KW-0805">Transcription regulation</keyword>
<dbReference type="GO" id="GO:0097193">
    <property type="term" value="P:intrinsic apoptotic signaling pathway"/>
    <property type="evidence" value="ECO:0007669"/>
    <property type="project" value="InterPro"/>
</dbReference>
<feature type="domain" description="WSC" evidence="30">
    <location>
        <begin position="850"/>
        <end position="949"/>
    </location>
</feature>
<dbReference type="GO" id="GO:0050650">
    <property type="term" value="P:chondroitin sulfate proteoglycan biosynthetic process"/>
    <property type="evidence" value="ECO:0007669"/>
    <property type="project" value="TreeGrafter"/>
</dbReference>
<evidence type="ECO:0000256" key="28">
    <source>
        <dbReference type="SAM" id="MobiDB-lite"/>
    </source>
</evidence>
<dbReference type="Pfam" id="PF02270">
    <property type="entry name" value="TFIIF_beta"/>
    <property type="match status" value="1"/>
</dbReference>
<dbReference type="InterPro" id="IPR003406">
    <property type="entry name" value="Glyco_trans_14"/>
</dbReference>
<dbReference type="GO" id="GO:0016591">
    <property type="term" value="C:RNA polymerase II, holoenzyme"/>
    <property type="evidence" value="ECO:0007669"/>
    <property type="project" value="UniProtKB-ARBA"/>
</dbReference>
<dbReference type="Pfam" id="PF02485">
    <property type="entry name" value="Branch"/>
    <property type="match status" value="1"/>
</dbReference>
<comment type="pathway">
    <text evidence="4">Glycan metabolism; chondroitin sulfate biosynthesis.</text>
</comment>
<dbReference type="GO" id="GO:0030158">
    <property type="term" value="F:protein xylosyltransferase activity"/>
    <property type="evidence" value="ECO:0007669"/>
    <property type="project" value="UniProtKB-EC"/>
</dbReference>
<evidence type="ECO:0000256" key="1">
    <source>
        <dbReference type="ARBA" id="ARBA00004123"/>
    </source>
</evidence>
<dbReference type="PANTHER" id="PTHR46025">
    <property type="entry name" value="XYLOSYLTRANSFERASE OXT"/>
    <property type="match status" value="1"/>
</dbReference>
<evidence type="ECO:0000256" key="2">
    <source>
        <dbReference type="ARBA" id="ARBA00004323"/>
    </source>
</evidence>
<dbReference type="WBParaSite" id="TCONS_00005013.p1">
    <property type="protein sequence ID" value="TCONS_00005013.p1"/>
    <property type="gene ID" value="XLOC_003336"/>
</dbReference>
<name>A0AAF5D2F2_STRER</name>
<evidence type="ECO:0000256" key="22">
    <source>
        <dbReference type="ARBA" id="ARBA00023163"/>
    </source>
</evidence>
<dbReference type="Pfam" id="PF01822">
    <property type="entry name" value="WSC"/>
    <property type="match status" value="1"/>
</dbReference>
<protein>
    <recommendedName>
        <fullName evidence="9">General transcription factor IIF subunit 2</fullName>
        <ecNumber evidence="8">2.4.2.26</ecNumber>
    </recommendedName>
    <alternativeName>
        <fullName evidence="26">Peptide O-xylosyltransferase</fullName>
    </alternativeName>
    <alternativeName>
        <fullName evidence="25">Transcription initiation factor IIF subunit beta</fullName>
    </alternativeName>
</protein>
<evidence type="ECO:0000256" key="9">
    <source>
        <dbReference type="ARBA" id="ARBA00020815"/>
    </source>
</evidence>
<keyword evidence="13" id="KW-0479">Metal-binding</keyword>
<dbReference type="NCBIfam" id="TIGR00449">
    <property type="entry name" value="tgt_general"/>
    <property type="match status" value="1"/>
</dbReference>
<evidence type="ECO:0000256" key="11">
    <source>
        <dbReference type="ARBA" id="ARBA00022679"/>
    </source>
</evidence>
<dbReference type="InterPro" id="IPR002616">
    <property type="entry name" value="tRNA_ribo_trans-like"/>
</dbReference>
<dbReference type="GO" id="GO:0005789">
    <property type="term" value="C:endoplasmic reticulum membrane"/>
    <property type="evidence" value="ECO:0007669"/>
    <property type="project" value="UniProtKB-SubCell"/>
</dbReference>
<keyword evidence="10" id="KW-0328">Glycosyltransferase</keyword>
<keyword evidence="31" id="KW-1185">Reference proteome</keyword>
<dbReference type="EC" id="2.4.2.26" evidence="8"/>
<dbReference type="Gene3D" id="1.10.10.10">
    <property type="entry name" value="Winged helix-like DNA-binding domain superfamily/Winged helix DNA-binding domain"/>
    <property type="match status" value="1"/>
</dbReference>
<evidence type="ECO:0000256" key="16">
    <source>
        <dbReference type="ARBA" id="ARBA00022989"/>
    </source>
</evidence>